<dbReference type="PANTHER" id="PTHR48081">
    <property type="entry name" value="AB HYDROLASE SUPERFAMILY PROTEIN C4A8.06C"/>
    <property type="match status" value="1"/>
</dbReference>
<gene>
    <name evidence="3" type="ORF">ABUW04_02905</name>
</gene>
<name>A0ABV6XG17_9ACTN</name>
<dbReference type="GO" id="GO:0016787">
    <property type="term" value="F:hydrolase activity"/>
    <property type="evidence" value="ECO:0007669"/>
    <property type="project" value="UniProtKB-KW"/>
</dbReference>
<comment type="caution">
    <text evidence="3">The sequence shown here is derived from an EMBL/GenBank/DDBJ whole genome shotgun (WGS) entry which is preliminary data.</text>
</comment>
<dbReference type="Pfam" id="PF07859">
    <property type="entry name" value="Abhydrolase_3"/>
    <property type="match status" value="1"/>
</dbReference>
<protein>
    <submittedName>
        <fullName evidence="3">Alpha/beta hydrolase</fullName>
    </submittedName>
</protein>
<keyword evidence="4" id="KW-1185">Reference proteome</keyword>
<dbReference type="InterPro" id="IPR013094">
    <property type="entry name" value="AB_hydrolase_3"/>
</dbReference>
<dbReference type="InterPro" id="IPR050300">
    <property type="entry name" value="GDXG_lipolytic_enzyme"/>
</dbReference>
<dbReference type="PANTHER" id="PTHR48081:SF8">
    <property type="entry name" value="ALPHA_BETA HYDROLASE FOLD-3 DOMAIN-CONTAINING PROTEIN-RELATED"/>
    <property type="match status" value="1"/>
</dbReference>
<organism evidence="3 4">
    <name type="scientific">Streptacidiphilus jeojiensis</name>
    <dbReference type="NCBI Taxonomy" id="3229225"/>
    <lineage>
        <taxon>Bacteria</taxon>
        <taxon>Bacillati</taxon>
        <taxon>Actinomycetota</taxon>
        <taxon>Actinomycetes</taxon>
        <taxon>Kitasatosporales</taxon>
        <taxon>Streptomycetaceae</taxon>
        <taxon>Streptacidiphilus</taxon>
    </lineage>
</organism>
<keyword evidence="1 3" id="KW-0378">Hydrolase</keyword>
<dbReference type="InterPro" id="IPR029058">
    <property type="entry name" value="AB_hydrolase_fold"/>
</dbReference>
<accession>A0ABV6XG17</accession>
<evidence type="ECO:0000313" key="3">
    <source>
        <dbReference type="EMBL" id="MFC1437195.1"/>
    </source>
</evidence>
<evidence type="ECO:0000259" key="2">
    <source>
        <dbReference type="Pfam" id="PF07859"/>
    </source>
</evidence>
<proteinExistence type="predicted"/>
<dbReference type="Gene3D" id="3.40.50.1820">
    <property type="entry name" value="alpha/beta hydrolase"/>
    <property type="match status" value="1"/>
</dbReference>
<reference evidence="3 4" key="1">
    <citation type="submission" date="2024-06" db="EMBL/GenBank/DDBJ databases">
        <authorList>
            <person name="Lee S.D."/>
        </authorList>
    </citation>
    <scope>NUCLEOTIDE SEQUENCE [LARGE SCALE GENOMIC DNA]</scope>
    <source>
        <strain evidence="3 4">N1-10</strain>
    </source>
</reference>
<feature type="domain" description="Alpha/beta hydrolase fold-3" evidence="2">
    <location>
        <begin position="79"/>
        <end position="284"/>
    </location>
</feature>
<sequence>MELEAPVRALLDGYRSMAAVGLDLNDPEDLSKIRAMAIQTDLDLSDGPVDGVEISDVVIDDVPVRLYRPAAGGALPLHVYFHGGGFMLGSALSGELDGLLSRRALDAHCLVASVEYRLAPEHRFPAGVNDCYAALIGLCADAERNGIAPQAVTMGGASAGGNLAAAVALKARDTDGPRISLQLIEIAGLDLTDSSRAWRNPDLGHDTTREADVAWNDLHLSSPAERVHPYVSPFFAPDLAGLAPAYLMNAEFDPRRDECEAYAARLQDAGVQAVSRTMRGHIHGSSMLPNWRPAQDWRAAANAVLAAAHEAALAGRPVDLPVAATTTA</sequence>
<dbReference type="RefSeq" id="WP_380562365.1">
    <property type="nucleotide sequence ID" value="NZ_JBEUKS010000001.1"/>
</dbReference>
<evidence type="ECO:0000313" key="4">
    <source>
        <dbReference type="Proteomes" id="UP001592581"/>
    </source>
</evidence>
<dbReference type="Proteomes" id="UP001592581">
    <property type="component" value="Unassembled WGS sequence"/>
</dbReference>
<evidence type="ECO:0000256" key="1">
    <source>
        <dbReference type="ARBA" id="ARBA00022801"/>
    </source>
</evidence>
<dbReference type="SUPFAM" id="SSF53474">
    <property type="entry name" value="alpha/beta-Hydrolases"/>
    <property type="match status" value="1"/>
</dbReference>
<dbReference type="EMBL" id="JBEUKS010000001">
    <property type="protein sequence ID" value="MFC1437195.1"/>
    <property type="molecule type" value="Genomic_DNA"/>
</dbReference>